<dbReference type="AlphaFoldDB" id="A0A3N4Z2N8"/>
<evidence type="ECO:0000256" key="3">
    <source>
        <dbReference type="ARBA" id="ARBA00006743"/>
    </source>
</evidence>
<dbReference type="GO" id="GO:0009086">
    <property type="term" value="P:methionine biosynthetic process"/>
    <property type="evidence" value="ECO:0007669"/>
    <property type="project" value="TreeGrafter"/>
</dbReference>
<sequence>MSTSSLLAVPTTRPTVSFELYPPRRPELGEVVWQRILRLAEAGPDFFSVTYGASGSSRDASERLVRRILDETGVPVIAHLTCVGTTREELGALVRRLLGLGVRDFLALRGDPPAGQSVWAPAAGGLARSSELVDLIRQVEAEELGAPRADGGREAGATTAEPSPVARELGVDPADVVSVAVAAYPCGRSHTREAELAALREKQAAGADFAITQVFYDVDSYASLVADARAAGVLIPILPGIIPLTDPGRLARLGELTGVDVPPALTALLAVDDETERLRRGVAATVDLVEGALAAGAPGLHLYTFNRDRPALDVLEALRERGVSNPALPPSLRGDPARPGALPLERR</sequence>
<evidence type="ECO:0000256" key="2">
    <source>
        <dbReference type="ARBA" id="ARBA00004777"/>
    </source>
</evidence>
<gene>
    <name evidence="10" type="ORF">EDD32_1305</name>
</gene>
<comment type="similarity">
    <text evidence="3 8">Belongs to the methylenetetrahydrofolate reductase family.</text>
</comment>
<dbReference type="EMBL" id="RKRA01000001">
    <property type="protein sequence ID" value="RPF26847.1"/>
    <property type="molecule type" value="Genomic_DNA"/>
</dbReference>
<comment type="catalytic activity">
    <reaction evidence="7">
        <text>(6S)-5-methyl-5,6,7,8-tetrahydrofolate + NAD(+) = (6R)-5,10-methylene-5,6,7,8-tetrahydrofolate + NADH + H(+)</text>
        <dbReference type="Rhea" id="RHEA:19821"/>
        <dbReference type="ChEBI" id="CHEBI:15378"/>
        <dbReference type="ChEBI" id="CHEBI:15636"/>
        <dbReference type="ChEBI" id="CHEBI:18608"/>
        <dbReference type="ChEBI" id="CHEBI:57540"/>
        <dbReference type="ChEBI" id="CHEBI:57945"/>
        <dbReference type="EC" id="1.5.1.54"/>
    </reaction>
    <physiologicalReaction direction="right-to-left" evidence="7">
        <dbReference type="Rhea" id="RHEA:19823"/>
    </physiologicalReaction>
</comment>
<feature type="region of interest" description="Disordered" evidence="9">
    <location>
        <begin position="325"/>
        <end position="347"/>
    </location>
</feature>
<name>A0A3N4Z2N8_9MICO</name>
<evidence type="ECO:0000256" key="4">
    <source>
        <dbReference type="ARBA" id="ARBA00022630"/>
    </source>
</evidence>
<dbReference type="GO" id="GO:0071949">
    <property type="term" value="F:FAD binding"/>
    <property type="evidence" value="ECO:0007669"/>
    <property type="project" value="TreeGrafter"/>
</dbReference>
<dbReference type="PANTHER" id="PTHR45754:SF3">
    <property type="entry name" value="METHYLENETETRAHYDROFOLATE REDUCTASE (NADPH)"/>
    <property type="match status" value="1"/>
</dbReference>
<dbReference type="InterPro" id="IPR003171">
    <property type="entry name" value="Mehydrof_redctse-like"/>
</dbReference>
<dbReference type="Pfam" id="PF02219">
    <property type="entry name" value="MTHFR"/>
    <property type="match status" value="2"/>
</dbReference>
<dbReference type="PANTHER" id="PTHR45754">
    <property type="entry name" value="METHYLENETETRAHYDROFOLATE REDUCTASE"/>
    <property type="match status" value="1"/>
</dbReference>
<dbReference type="GO" id="GO:0035999">
    <property type="term" value="P:tetrahydrofolate interconversion"/>
    <property type="evidence" value="ECO:0007669"/>
    <property type="project" value="UniProtKB-UniPathway"/>
</dbReference>
<evidence type="ECO:0000313" key="11">
    <source>
        <dbReference type="Proteomes" id="UP000280726"/>
    </source>
</evidence>
<dbReference type="RefSeq" id="WP_170175234.1">
    <property type="nucleotide sequence ID" value="NZ_RKRA01000001.1"/>
</dbReference>
<dbReference type="Proteomes" id="UP000280726">
    <property type="component" value="Unassembled WGS sequence"/>
</dbReference>
<keyword evidence="11" id="KW-1185">Reference proteome</keyword>
<evidence type="ECO:0000256" key="9">
    <source>
        <dbReference type="SAM" id="MobiDB-lite"/>
    </source>
</evidence>
<dbReference type="InterPro" id="IPR029041">
    <property type="entry name" value="FAD-linked_oxidoreductase-like"/>
</dbReference>
<evidence type="ECO:0000256" key="6">
    <source>
        <dbReference type="ARBA" id="ARBA00023002"/>
    </source>
</evidence>
<organism evidence="10 11">
    <name type="scientific">Georgenia muralis</name>
    <dbReference type="NCBI Taxonomy" id="154117"/>
    <lineage>
        <taxon>Bacteria</taxon>
        <taxon>Bacillati</taxon>
        <taxon>Actinomycetota</taxon>
        <taxon>Actinomycetes</taxon>
        <taxon>Micrococcales</taxon>
        <taxon>Bogoriellaceae</taxon>
        <taxon>Georgenia</taxon>
    </lineage>
</organism>
<keyword evidence="5 8" id="KW-0274">FAD</keyword>
<evidence type="ECO:0000256" key="1">
    <source>
        <dbReference type="ARBA" id="ARBA00001974"/>
    </source>
</evidence>
<keyword evidence="6 8" id="KW-0560">Oxidoreductase</keyword>
<proteinExistence type="inferred from homology"/>
<evidence type="ECO:0000256" key="8">
    <source>
        <dbReference type="RuleBase" id="RU003862"/>
    </source>
</evidence>
<dbReference type="UniPathway" id="UPA00193"/>
<reference evidence="10 11" key="1">
    <citation type="submission" date="2018-11" db="EMBL/GenBank/DDBJ databases">
        <title>Sequencing the genomes of 1000 actinobacteria strains.</title>
        <authorList>
            <person name="Klenk H.-P."/>
        </authorList>
    </citation>
    <scope>NUCLEOTIDE SEQUENCE [LARGE SCALE GENOMIC DNA]</scope>
    <source>
        <strain evidence="10 11">DSM 14418</strain>
    </source>
</reference>
<protein>
    <recommendedName>
        <fullName evidence="8">Methylenetetrahydrofolate reductase</fullName>
    </recommendedName>
</protein>
<evidence type="ECO:0000313" key="10">
    <source>
        <dbReference type="EMBL" id="RPF26847.1"/>
    </source>
</evidence>
<keyword evidence="4 8" id="KW-0285">Flavoprotein</keyword>
<dbReference type="GO" id="GO:0106312">
    <property type="term" value="F:methylenetetrahydrofolate reductase (NADH) activity"/>
    <property type="evidence" value="ECO:0007669"/>
    <property type="project" value="UniProtKB-EC"/>
</dbReference>
<comment type="pathway">
    <text evidence="2 8">One-carbon metabolism; tetrahydrofolate interconversion.</text>
</comment>
<dbReference type="SUPFAM" id="SSF51730">
    <property type="entry name" value="FAD-linked oxidoreductase"/>
    <property type="match status" value="1"/>
</dbReference>
<comment type="caution">
    <text evidence="10">The sequence shown here is derived from an EMBL/GenBank/DDBJ whole genome shotgun (WGS) entry which is preliminary data.</text>
</comment>
<dbReference type="GO" id="GO:0005829">
    <property type="term" value="C:cytosol"/>
    <property type="evidence" value="ECO:0007669"/>
    <property type="project" value="TreeGrafter"/>
</dbReference>
<dbReference type="Gene3D" id="3.20.20.220">
    <property type="match status" value="1"/>
</dbReference>
<comment type="cofactor">
    <cofactor evidence="1 8">
        <name>FAD</name>
        <dbReference type="ChEBI" id="CHEBI:57692"/>
    </cofactor>
</comment>
<accession>A0A3N4Z2N8</accession>
<evidence type="ECO:0000256" key="5">
    <source>
        <dbReference type="ARBA" id="ARBA00022827"/>
    </source>
</evidence>
<dbReference type="CDD" id="cd00537">
    <property type="entry name" value="MTHFR"/>
    <property type="match status" value="1"/>
</dbReference>
<evidence type="ECO:0000256" key="7">
    <source>
        <dbReference type="ARBA" id="ARBA00048628"/>
    </source>
</evidence>